<organism evidence="1 2">
    <name type="scientific">Batrachochytrium dendrobatidis (strain JAM81 / FGSC 10211)</name>
    <name type="common">Frog chytrid fungus</name>
    <dbReference type="NCBI Taxonomy" id="684364"/>
    <lineage>
        <taxon>Eukaryota</taxon>
        <taxon>Fungi</taxon>
        <taxon>Fungi incertae sedis</taxon>
        <taxon>Chytridiomycota</taxon>
        <taxon>Chytridiomycota incertae sedis</taxon>
        <taxon>Chytridiomycetes</taxon>
        <taxon>Rhizophydiales</taxon>
        <taxon>Rhizophydiales incertae sedis</taxon>
        <taxon>Batrachochytrium</taxon>
    </lineage>
</organism>
<protein>
    <submittedName>
        <fullName evidence="1">Uncharacterized protein</fullName>
    </submittedName>
</protein>
<dbReference type="GeneID" id="18239131"/>
<evidence type="ECO:0000313" key="1">
    <source>
        <dbReference type="EMBL" id="EGF78240.1"/>
    </source>
</evidence>
<sequence>MTCGDIGHMDVCTVIDQVYGYLALNNLIYECVTCYVTYLVWQPVRDTLRISHSIYNDLCSPSRIQAITIKYNLNVDSLCSGTVIGFGATGQVIRLNDCNIVVKHCDSYNNLDAFKMLIKYQFTKSLPNSIYNMLHAIMENDTFSRCECMFWIIV</sequence>
<dbReference type="AlphaFoldDB" id="F4P8W8"/>
<keyword evidence="2" id="KW-1185">Reference proteome</keyword>
<dbReference type="EMBL" id="GL882889">
    <property type="protein sequence ID" value="EGF78240.1"/>
    <property type="molecule type" value="Genomic_DNA"/>
</dbReference>
<dbReference type="Proteomes" id="UP000007241">
    <property type="component" value="Unassembled WGS sequence"/>
</dbReference>
<evidence type="ECO:0000313" key="2">
    <source>
        <dbReference type="Proteomes" id="UP000007241"/>
    </source>
</evidence>
<accession>F4P8W8</accession>
<proteinExistence type="predicted"/>
<name>F4P8W8_BATDJ</name>
<dbReference type="InParanoid" id="F4P8W8"/>
<gene>
    <name evidence="1" type="ORF">BATDEDRAFT_26765</name>
</gene>
<reference evidence="1 2" key="1">
    <citation type="submission" date="2009-12" db="EMBL/GenBank/DDBJ databases">
        <title>The draft genome of Batrachochytrium dendrobatidis.</title>
        <authorList>
            <consortium name="US DOE Joint Genome Institute (JGI-PGF)"/>
            <person name="Kuo A."/>
            <person name="Salamov A."/>
            <person name="Schmutz J."/>
            <person name="Lucas S."/>
            <person name="Pitluck S."/>
            <person name="Rosenblum E."/>
            <person name="Stajich J."/>
            <person name="Eisen M."/>
            <person name="Grigoriev I.V."/>
        </authorList>
    </citation>
    <scope>NUCLEOTIDE SEQUENCE [LARGE SCALE GENOMIC DNA]</scope>
    <source>
        <strain evidence="2">JAM81 / FGSC 10211</strain>
    </source>
</reference>
<dbReference type="HOGENOM" id="CLU_1703888_0_0_1"/>
<dbReference type="RefSeq" id="XP_006681048.1">
    <property type="nucleotide sequence ID" value="XM_006680985.1"/>
</dbReference>